<dbReference type="Proteomes" id="UP000007813">
    <property type="component" value="Unassembled WGS sequence"/>
</dbReference>
<evidence type="ECO:0000259" key="2">
    <source>
        <dbReference type="Pfam" id="PF10263"/>
    </source>
</evidence>
<accession>J3JE73</accession>
<sequence length="235" mass="26755">MTLTRVGSSADGMNGHPSGTEPLMRRVVRQWITVTDGEDVPTSPTQTTFEHVLTHTDLVAWSRRYARQVVDRDDVAVDLSLVDWEVSTRAKRRAAAVKRPRIPEAAVGTPLSWSDLEATRDASVRRCTVSLTWAAAEAFDVDEWRATLRHELIHVEQFQRFGTTNHGPQFERRADALDTPVRCRRFATPKFVLSCTACEATVARRYRECSLVREYEDYQSSCCEAALRCRRLKNQ</sequence>
<feature type="domain" description="SprT-like" evidence="2">
    <location>
        <begin position="81"/>
        <end position="178"/>
    </location>
</feature>
<organism evidence="3 4">
    <name type="scientific">Halogranum salarium B-1</name>
    <dbReference type="NCBI Taxonomy" id="1210908"/>
    <lineage>
        <taxon>Archaea</taxon>
        <taxon>Methanobacteriati</taxon>
        <taxon>Methanobacteriota</taxon>
        <taxon>Stenosarchaea group</taxon>
        <taxon>Halobacteria</taxon>
        <taxon>Halobacteriales</taxon>
        <taxon>Haloferacaceae</taxon>
    </lineage>
</organism>
<dbReference type="GO" id="GO:0006950">
    <property type="term" value="P:response to stress"/>
    <property type="evidence" value="ECO:0007669"/>
    <property type="project" value="UniProtKB-ARBA"/>
</dbReference>
<evidence type="ECO:0000313" key="4">
    <source>
        <dbReference type="Proteomes" id="UP000007813"/>
    </source>
</evidence>
<comment type="caution">
    <text evidence="3">The sequence shown here is derived from an EMBL/GenBank/DDBJ whole genome shotgun (WGS) entry which is preliminary data.</text>
</comment>
<proteinExistence type="predicted"/>
<name>J3JE73_9EURY</name>
<dbReference type="EMBL" id="ALJD01000009">
    <property type="protein sequence ID" value="EJN58109.1"/>
    <property type="molecule type" value="Genomic_DNA"/>
</dbReference>
<reference evidence="3 4" key="1">
    <citation type="journal article" date="2012" name="J. Bacteriol.">
        <title>Draft Genome Sequence of the Extremely Halophilic Archaeon Halogranum salarium B-1T.</title>
        <authorList>
            <person name="Kim K.K."/>
            <person name="Lee K.C."/>
            <person name="Lee J.S."/>
        </authorList>
    </citation>
    <scope>NUCLEOTIDE SEQUENCE [LARGE SCALE GENOMIC DNA]</scope>
    <source>
        <strain evidence="3 4">B-1</strain>
    </source>
</reference>
<dbReference type="InterPro" id="IPR006640">
    <property type="entry name" value="SprT-like_domain"/>
</dbReference>
<dbReference type="PATRIC" id="fig|1210908.3.peg.3359"/>
<dbReference type="RefSeq" id="WP_009376941.1">
    <property type="nucleotide sequence ID" value="NZ_ALJD01000009.1"/>
</dbReference>
<dbReference type="eggNOG" id="arCOG08163">
    <property type="taxonomic scope" value="Archaea"/>
</dbReference>
<feature type="region of interest" description="Disordered" evidence="1">
    <location>
        <begin position="1"/>
        <end position="22"/>
    </location>
</feature>
<evidence type="ECO:0000313" key="3">
    <source>
        <dbReference type="EMBL" id="EJN58109.1"/>
    </source>
</evidence>
<dbReference type="Pfam" id="PF10263">
    <property type="entry name" value="SprT-like"/>
    <property type="match status" value="1"/>
</dbReference>
<protein>
    <submittedName>
        <fullName evidence="3">SprT-like family</fullName>
    </submittedName>
</protein>
<dbReference type="AlphaFoldDB" id="J3JE73"/>
<evidence type="ECO:0000256" key="1">
    <source>
        <dbReference type="SAM" id="MobiDB-lite"/>
    </source>
</evidence>
<gene>
    <name evidence="3" type="ORF">HSB1_35260</name>
</gene>